<proteinExistence type="predicted"/>
<dbReference type="Pfam" id="PF11905">
    <property type="entry name" value="DUF3425"/>
    <property type="match status" value="1"/>
</dbReference>
<dbReference type="OrthoDB" id="4161589at2759"/>
<feature type="compositionally biased region" description="Low complexity" evidence="1">
    <location>
        <begin position="70"/>
        <end position="84"/>
    </location>
</feature>
<feature type="region of interest" description="Disordered" evidence="1">
    <location>
        <begin position="62"/>
        <end position="123"/>
    </location>
</feature>
<evidence type="ECO:0008006" key="4">
    <source>
        <dbReference type="Google" id="ProtNLM"/>
    </source>
</evidence>
<organism evidence="2 3">
    <name type="scientific">Dactylonectria macrodidyma</name>
    <dbReference type="NCBI Taxonomy" id="307937"/>
    <lineage>
        <taxon>Eukaryota</taxon>
        <taxon>Fungi</taxon>
        <taxon>Dikarya</taxon>
        <taxon>Ascomycota</taxon>
        <taxon>Pezizomycotina</taxon>
        <taxon>Sordariomycetes</taxon>
        <taxon>Hypocreomycetidae</taxon>
        <taxon>Hypocreales</taxon>
        <taxon>Nectriaceae</taxon>
        <taxon>Dactylonectria</taxon>
    </lineage>
</organism>
<dbReference type="EMBL" id="JAGMUV010000013">
    <property type="protein sequence ID" value="KAH7136213.1"/>
    <property type="molecule type" value="Genomic_DNA"/>
</dbReference>
<dbReference type="Proteomes" id="UP000738349">
    <property type="component" value="Unassembled WGS sequence"/>
</dbReference>
<dbReference type="PANTHER" id="PTHR37012:SF2">
    <property type="entry name" value="BZIP DOMAIN-CONTAINING PROTEIN-RELATED"/>
    <property type="match status" value="1"/>
</dbReference>
<gene>
    <name evidence="2" type="ORF">EDB81DRAFT_886327</name>
</gene>
<name>A0A9P9EEL1_9HYPO</name>
<dbReference type="GO" id="GO:0003700">
    <property type="term" value="F:DNA-binding transcription factor activity"/>
    <property type="evidence" value="ECO:0007669"/>
    <property type="project" value="InterPro"/>
</dbReference>
<dbReference type="PANTHER" id="PTHR37012">
    <property type="entry name" value="B-ZIP TRANSCRIPTION FACTOR (EUROFUNG)-RELATED"/>
    <property type="match status" value="1"/>
</dbReference>
<evidence type="ECO:0000313" key="2">
    <source>
        <dbReference type="EMBL" id="KAH7136213.1"/>
    </source>
</evidence>
<comment type="caution">
    <text evidence="2">The sequence shown here is derived from an EMBL/GenBank/DDBJ whole genome shotgun (WGS) entry which is preliminary data.</text>
</comment>
<dbReference type="InterPro" id="IPR021833">
    <property type="entry name" value="DUF3425"/>
</dbReference>
<dbReference type="InterPro" id="IPR046347">
    <property type="entry name" value="bZIP_sf"/>
</dbReference>
<accession>A0A9P9EEL1</accession>
<evidence type="ECO:0000313" key="3">
    <source>
        <dbReference type="Proteomes" id="UP000738349"/>
    </source>
</evidence>
<dbReference type="SUPFAM" id="SSF57959">
    <property type="entry name" value="Leucine zipper domain"/>
    <property type="match status" value="1"/>
</dbReference>
<protein>
    <recommendedName>
        <fullName evidence="4">BZIP transcription factor</fullName>
    </recommendedName>
</protein>
<evidence type="ECO:0000256" key="1">
    <source>
        <dbReference type="SAM" id="MobiDB-lite"/>
    </source>
</evidence>
<feature type="region of interest" description="Disordered" evidence="1">
    <location>
        <begin position="1"/>
        <end position="42"/>
    </location>
</feature>
<dbReference type="CDD" id="cd14686">
    <property type="entry name" value="bZIP"/>
    <property type="match status" value="1"/>
</dbReference>
<sequence>MSLAKSVRTRSPGQLQRKRALDKASQKRKRERAKVHIQDLEDQLDQAREEIAHLRAVIRNLEHSPDSAGQTRQAANTAQTAQTRSDNLHPAQSQPPHHGESSETRGPTNGRPAGDTKGDVGRDLGTALLSSLMPADRMEPSAIECCCIPMTHKSYSECFEHTVFTALVKSQLRLTSTPPIPVNPELSDLLLLRSPTNPVTAVLYKLIKRPDTGDLALQTAVYLLAYRILRYRFFPSLQAYNDIPESLRPTDIQTSVPHPLHVDFMPFPLLRDAMALGKITIDGFREQLDADWGRHISLNWPSSESLLVKDLGETALNHKFEGHVCTYENWSLDETFAKKYPDMAPLVTIRHSDNTE</sequence>
<dbReference type="AlphaFoldDB" id="A0A9P9EEL1"/>
<reference evidence="2" key="1">
    <citation type="journal article" date="2021" name="Nat. Commun.">
        <title>Genetic determinants of endophytism in the Arabidopsis root mycobiome.</title>
        <authorList>
            <person name="Mesny F."/>
            <person name="Miyauchi S."/>
            <person name="Thiergart T."/>
            <person name="Pickel B."/>
            <person name="Atanasova L."/>
            <person name="Karlsson M."/>
            <person name="Huettel B."/>
            <person name="Barry K.W."/>
            <person name="Haridas S."/>
            <person name="Chen C."/>
            <person name="Bauer D."/>
            <person name="Andreopoulos W."/>
            <person name="Pangilinan J."/>
            <person name="LaButti K."/>
            <person name="Riley R."/>
            <person name="Lipzen A."/>
            <person name="Clum A."/>
            <person name="Drula E."/>
            <person name="Henrissat B."/>
            <person name="Kohler A."/>
            <person name="Grigoriev I.V."/>
            <person name="Martin F.M."/>
            <person name="Hacquard S."/>
        </authorList>
    </citation>
    <scope>NUCLEOTIDE SEQUENCE</scope>
    <source>
        <strain evidence="2">MPI-CAGE-AT-0147</strain>
    </source>
</reference>
<keyword evidence="3" id="KW-1185">Reference proteome</keyword>